<keyword evidence="6 8" id="KW-0472">Membrane</keyword>
<dbReference type="Proteomes" id="UP000179242">
    <property type="component" value="Unassembled WGS sequence"/>
</dbReference>
<keyword evidence="10" id="KW-0449">Lipoprotein</keyword>
<evidence type="ECO:0000256" key="5">
    <source>
        <dbReference type="ARBA" id="ARBA00022989"/>
    </source>
</evidence>
<feature type="transmembrane region" description="Helical" evidence="8">
    <location>
        <begin position="134"/>
        <end position="153"/>
    </location>
</feature>
<feature type="domain" description="CN hydrolase" evidence="9">
    <location>
        <begin position="193"/>
        <end position="431"/>
    </location>
</feature>
<dbReference type="GO" id="GO:0005886">
    <property type="term" value="C:plasma membrane"/>
    <property type="evidence" value="ECO:0007669"/>
    <property type="project" value="UniProtKB-SubCell"/>
</dbReference>
<dbReference type="InterPro" id="IPR004563">
    <property type="entry name" value="Apolipo_AcylTrfase"/>
</dbReference>
<keyword evidence="4 8" id="KW-0812">Transmembrane</keyword>
<feature type="transmembrane region" description="Helical" evidence="8">
    <location>
        <begin position="6"/>
        <end position="30"/>
    </location>
</feature>
<dbReference type="PANTHER" id="PTHR38686">
    <property type="entry name" value="APOLIPOPROTEIN N-ACYLTRANSFERASE"/>
    <property type="match status" value="1"/>
</dbReference>
<dbReference type="GO" id="GO:0016410">
    <property type="term" value="F:N-acyltransferase activity"/>
    <property type="evidence" value="ECO:0007669"/>
    <property type="project" value="UniProtKB-UniRule"/>
</dbReference>
<feature type="transmembrane region" description="Helical" evidence="8">
    <location>
        <begin position="66"/>
        <end position="90"/>
    </location>
</feature>
<organism evidence="10 11">
    <name type="scientific">candidate division WOR-1 bacterium RIFOXYC2_FULL_46_14</name>
    <dbReference type="NCBI Taxonomy" id="1802587"/>
    <lineage>
        <taxon>Bacteria</taxon>
        <taxon>Bacillati</taxon>
        <taxon>Saganbacteria</taxon>
    </lineage>
</organism>
<dbReference type="PROSITE" id="PS50263">
    <property type="entry name" value="CN_HYDROLASE"/>
    <property type="match status" value="1"/>
</dbReference>
<accession>A0A1F4U778</accession>
<comment type="caution">
    <text evidence="8">Lacks conserved residue(s) required for the propagation of feature annotation.</text>
</comment>
<dbReference type="Pfam" id="PF20154">
    <property type="entry name" value="LNT_N"/>
    <property type="match status" value="1"/>
</dbReference>
<sequence length="432" mass="48168">MTILSAILLALSFPKANLFFLSWFCLVPLIANIKKKNAAREGLLFGLVFFGINLFWVTTLSDYAGFWAIAGYVALVLFQAVYFAAAAVLIKPAPAFAIPFIWVAVEWLRTQTPFGISAGNLCYSQVHFLPMIQTAPFITSYGISFLIVLINTLLFSKRFIAAVLVVASLVIYGITELDRPLVQNEKSLSVSIIQANIPQEKKLDPAYALPSFDKYIYLSRQVKNADIIIWPETAVTNYLMDSPLLLDLVRELAIEKKAHLLIGTPYYDKGMIYNSLVAFSPKGAVVGAYNKQHLVPFGEYLPFRKLLYPMLKNSGFFDADFNSDPNPKLIEINGIKIGALICFESTFPNLAKERVAKGADILLTVTNDGWFKDSSALQEHLNMGIMRAVENRKYFIQAANTGISAVIDPYGRILKQSKINETAVLSFELMRP</sequence>
<dbReference type="PANTHER" id="PTHR38686:SF1">
    <property type="entry name" value="APOLIPOPROTEIN N-ACYLTRANSFERASE"/>
    <property type="match status" value="1"/>
</dbReference>
<dbReference type="EMBL" id="MEUJ01000004">
    <property type="protein sequence ID" value="OGC40153.1"/>
    <property type="molecule type" value="Genomic_DNA"/>
</dbReference>
<gene>
    <name evidence="8" type="primary">lnt</name>
    <name evidence="10" type="ORF">A2438_02575</name>
</gene>
<dbReference type="Gene3D" id="3.60.110.10">
    <property type="entry name" value="Carbon-nitrogen hydrolase"/>
    <property type="match status" value="1"/>
</dbReference>
<dbReference type="SUPFAM" id="SSF56317">
    <property type="entry name" value="Carbon-nitrogen hydrolase"/>
    <property type="match status" value="1"/>
</dbReference>
<comment type="similarity">
    <text evidence="8">Belongs to the CN hydrolase family. Apolipoprotein N-acyltransferase subfamily.</text>
</comment>
<evidence type="ECO:0000313" key="11">
    <source>
        <dbReference type="Proteomes" id="UP000179242"/>
    </source>
</evidence>
<protein>
    <recommendedName>
        <fullName evidence="8">Apolipoprotein N-acyltransferase</fullName>
        <shortName evidence="8">ALP N-acyltransferase</shortName>
        <ecNumber evidence="8">2.3.1.269</ecNumber>
    </recommendedName>
</protein>
<dbReference type="Pfam" id="PF00795">
    <property type="entry name" value="CN_hydrolase"/>
    <property type="match status" value="1"/>
</dbReference>
<dbReference type="NCBIfam" id="TIGR00546">
    <property type="entry name" value="lnt"/>
    <property type="match status" value="1"/>
</dbReference>
<comment type="caution">
    <text evidence="10">The sequence shown here is derived from an EMBL/GenBank/DDBJ whole genome shotgun (WGS) entry which is preliminary data.</text>
</comment>
<evidence type="ECO:0000256" key="8">
    <source>
        <dbReference type="HAMAP-Rule" id="MF_01148"/>
    </source>
</evidence>
<keyword evidence="2 8" id="KW-1003">Cell membrane</keyword>
<dbReference type="InterPro" id="IPR045378">
    <property type="entry name" value="LNT_N"/>
</dbReference>
<dbReference type="CDD" id="cd07571">
    <property type="entry name" value="ALP_N-acyl_transferase"/>
    <property type="match status" value="1"/>
</dbReference>
<comment type="function">
    <text evidence="8">Catalyzes the phospholipid dependent N-acylation of the N-terminal cysteine of apolipoprotein, the last step in lipoprotein maturation.</text>
</comment>
<comment type="subcellular location">
    <subcellularLocation>
        <location evidence="1 8">Cell membrane</location>
        <topology evidence="1 8">Multi-pass membrane protein</topology>
    </subcellularLocation>
</comment>
<evidence type="ECO:0000256" key="3">
    <source>
        <dbReference type="ARBA" id="ARBA00022679"/>
    </source>
</evidence>
<dbReference type="AlphaFoldDB" id="A0A1F4U778"/>
<evidence type="ECO:0000256" key="4">
    <source>
        <dbReference type="ARBA" id="ARBA00022692"/>
    </source>
</evidence>
<keyword evidence="7 8" id="KW-0012">Acyltransferase</keyword>
<feature type="transmembrane region" description="Helical" evidence="8">
    <location>
        <begin position="42"/>
        <end position="60"/>
    </location>
</feature>
<keyword evidence="5 8" id="KW-1133">Transmembrane helix</keyword>
<dbReference type="InterPro" id="IPR036526">
    <property type="entry name" value="C-N_Hydrolase_sf"/>
</dbReference>
<dbReference type="EC" id="2.3.1.269" evidence="8"/>
<proteinExistence type="inferred from homology"/>
<dbReference type="UniPathway" id="UPA00666"/>
<keyword evidence="3 8" id="KW-0808">Transferase</keyword>
<evidence type="ECO:0000256" key="6">
    <source>
        <dbReference type="ARBA" id="ARBA00023136"/>
    </source>
</evidence>
<evidence type="ECO:0000313" key="10">
    <source>
        <dbReference type="EMBL" id="OGC40153.1"/>
    </source>
</evidence>
<evidence type="ECO:0000256" key="7">
    <source>
        <dbReference type="ARBA" id="ARBA00023315"/>
    </source>
</evidence>
<dbReference type="InterPro" id="IPR003010">
    <property type="entry name" value="C-N_Hydrolase"/>
</dbReference>
<feature type="transmembrane region" description="Helical" evidence="8">
    <location>
        <begin position="159"/>
        <end position="177"/>
    </location>
</feature>
<evidence type="ECO:0000259" key="9">
    <source>
        <dbReference type="PROSITE" id="PS50263"/>
    </source>
</evidence>
<dbReference type="HAMAP" id="MF_01148">
    <property type="entry name" value="Lnt"/>
    <property type="match status" value="1"/>
</dbReference>
<name>A0A1F4U778_UNCSA</name>
<comment type="catalytic activity">
    <reaction evidence="8">
        <text>N-terminal S-1,2-diacyl-sn-glyceryl-L-cysteinyl-[lipoprotein] + a glycerophospholipid = N-acyl-S-1,2-diacyl-sn-glyceryl-L-cysteinyl-[lipoprotein] + a 2-acyl-sn-glycero-3-phospholipid + H(+)</text>
        <dbReference type="Rhea" id="RHEA:48228"/>
        <dbReference type="Rhea" id="RHEA-COMP:14681"/>
        <dbReference type="Rhea" id="RHEA-COMP:14684"/>
        <dbReference type="ChEBI" id="CHEBI:15378"/>
        <dbReference type="ChEBI" id="CHEBI:136912"/>
        <dbReference type="ChEBI" id="CHEBI:140656"/>
        <dbReference type="ChEBI" id="CHEBI:140657"/>
        <dbReference type="ChEBI" id="CHEBI:140660"/>
        <dbReference type="EC" id="2.3.1.269"/>
    </reaction>
</comment>
<evidence type="ECO:0000256" key="2">
    <source>
        <dbReference type="ARBA" id="ARBA00022475"/>
    </source>
</evidence>
<reference evidence="10 11" key="1">
    <citation type="journal article" date="2016" name="Nat. Commun.">
        <title>Thousands of microbial genomes shed light on interconnected biogeochemical processes in an aquifer system.</title>
        <authorList>
            <person name="Anantharaman K."/>
            <person name="Brown C.T."/>
            <person name="Hug L.A."/>
            <person name="Sharon I."/>
            <person name="Castelle C.J."/>
            <person name="Probst A.J."/>
            <person name="Thomas B.C."/>
            <person name="Singh A."/>
            <person name="Wilkins M.J."/>
            <person name="Karaoz U."/>
            <person name="Brodie E.L."/>
            <person name="Williams K.H."/>
            <person name="Hubbard S.S."/>
            <person name="Banfield J.F."/>
        </authorList>
    </citation>
    <scope>NUCLEOTIDE SEQUENCE [LARGE SCALE GENOMIC DNA]</scope>
</reference>
<dbReference type="GO" id="GO:0042158">
    <property type="term" value="P:lipoprotein biosynthetic process"/>
    <property type="evidence" value="ECO:0007669"/>
    <property type="project" value="UniProtKB-UniRule"/>
</dbReference>
<evidence type="ECO:0000256" key="1">
    <source>
        <dbReference type="ARBA" id="ARBA00004651"/>
    </source>
</evidence>
<comment type="pathway">
    <text evidence="8">Protein modification; lipoprotein biosynthesis (N-acyl transfer).</text>
</comment>